<keyword evidence="1" id="KW-0732">Signal</keyword>
<name>A0A382PMJ6_9ZZZZ</name>
<organism evidence="3">
    <name type="scientific">marine metagenome</name>
    <dbReference type="NCBI Taxonomy" id="408172"/>
    <lineage>
        <taxon>unclassified sequences</taxon>
        <taxon>metagenomes</taxon>
        <taxon>ecological metagenomes</taxon>
    </lineage>
</organism>
<feature type="non-terminal residue" evidence="3">
    <location>
        <position position="1"/>
    </location>
</feature>
<dbReference type="EMBL" id="UINC01108472">
    <property type="protein sequence ID" value="SVC74594.1"/>
    <property type="molecule type" value="Genomic_DNA"/>
</dbReference>
<proteinExistence type="predicted"/>
<dbReference type="Pfam" id="PF01364">
    <property type="entry name" value="Peptidase_C25"/>
    <property type="match status" value="1"/>
</dbReference>
<dbReference type="GO" id="GO:0008234">
    <property type="term" value="F:cysteine-type peptidase activity"/>
    <property type="evidence" value="ECO:0007669"/>
    <property type="project" value="InterPro"/>
</dbReference>
<feature type="domain" description="Gingipain" evidence="2">
    <location>
        <begin position="98"/>
        <end position="339"/>
    </location>
</feature>
<dbReference type="Gene3D" id="3.40.50.10390">
    <property type="entry name" value="Gingipain r, domain 1"/>
    <property type="match status" value="1"/>
</dbReference>
<evidence type="ECO:0000313" key="3">
    <source>
        <dbReference type="EMBL" id="SVC74594.1"/>
    </source>
</evidence>
<accession>A0A382PMJ6</accession>
<dbReference type="GO" id="GO:0006508">
    <property type="term" value="P:proteolysis"/>
    <property type="evidence" value="ECO:0007669"/>
    <property type="project" value="InterPro"/>
</dbReference>
<dbReference type="InterPro" id="IPR029031">
    <property type="entry name" value="Gingipain_N_sf"/>
</dbReference>
<sequence length="342" mass="38439">WPVVEGEDPTAKVAEFRLSGFEGDAKPRVFDVSTSAELREIVDFDFDAAAGAVVFQDRFGIGQPPLYLVTTPTRFRRPTAISVEQAAGLRSRDNGAEYVIITHPDFAAAADKLAAWRAQDDRFGEALTTMVVDVEDIYAEFSGGMLDPMAIRSFVNYAVDNWNPAPFFVLLIGDGTYDYKNNSGSSHANWMPAFQDGISTYDEWYVRIEGQDVFPDLAIGRLPVQSAQQAEGLVDKLIDYDRQPEVGPWQTRMLLVSDDLTNPSDPNDLEPFFLRDAEIMARFFVPEDLDLVKLYIARFPMEGRTKPKARDEFIRRFNEGSLILTYVGHGNPEVLAHEQMFV</sequence>
<feature type="non-terminal residue" evidence="3">
    <location>
        <position position="342"/>
    </location>
</feature>
<evidence type="ECO:0000256" key="1">
    <source>
        <dbReference type="ARBA" id="ARBA00022729"/>
    </source>
</evidence>
<dbReference type="SUPFAM" id="SSF52129">
    <property type="entry name" value="Caspase-like"/>
    <property type="match status" value="1"/>
</dbReference>
<evidence type="ECO:0000259" key="2">
    <source>
        <dbReference type="Pfam" id="PF01364"/>
    </source>
</evidence>
<dbReference type="InterPro" id="IPR001769">
    <property type="entry name" value="Gingipain"/>
</dbReference>
<gene>
    <name evidence="3" type="ORF">METZ01_LOCUS327448</name>
</gene>
<dbReference type="AlphaFoldDB" id="A0A382PMJ6"/>
<dbReference type="Gene3D" id="3.40.50.1460">
    <property type="match status" value="1"/>
</dbReference>
<dbReference type="InterPro" id="IPR029030">
    <property type="entry name" value="Caspase-like_dom_sf"/>
</dbReference>
<protein>
    <recommendedName>
        <fullName evidence="2">Gingipain domain-containing protein</fullName>
    </recommendedName>
</protein>
<reference evidence="3" key="1">
    <citation type="submission" date="2018-05" db="EMBL/GenBank/DDBJ databases">
        <authorList>
            <person name="Lanie J.A."/>
            <person name="Ng W.-L."/>
            <person name="Kazmierczak K.M."/>
            <person name="Andrzejewski T.M."/>
            <person name="Davidsen T.M."/>
            <person name="Wayne K.J."/>
            <person name="Tettelin H."/>
            <person name="Glass J.I."/>
            <person name="Rusch D."/>
            <person name="Podicherti R."/>
            <person name="Tsui H.-C.T."/>
            <person name="Winkler M.E."/>
        </authorList>
    </citation>
    <scope>NUCLEOTIDE SEQUENCE</scope>
</reference>